<dbReference type="EMBL" id="UAQE01000004">
    <property type="protein sequence ID" value="SPU37883.1"/>
    <property type="molecule type" value="Genomic_DNA"/>
</dbReference>
<dbReference type="GO" id="GO:0003690">
    <property type="term" value="F:double-stranded DNA binding"/>
    <property type="evidence" value="ECO:0007669"/>
    <property type="project" value="InterPro"/>
</dbReference>
<evidence type="ECO:0000256" key="1">
    <source>
        <dbReference type="SAM" id="MobiDB-lite"/>
    </source>
</evidence>
<dbReference type="AlphaFoldDB" id="A0A2X0ZY26"/>
<proteinExistence type="predicted"/>
<evidence type="ECO:0000313" key="3">
    <source>
        <dbReference type="Proteomes" id="UP000251431"/>
    </source>
</evidence>
<sequence length="188" mass="21485">MNPLFAEELDELDGYVLSDAEETGQKFEITDLDSLNWALRKVHAYDAQLKEIQTVANSERQRIDSWEQRESKGINESIQFFHNLIADYHTKVLVENPKKKTLSTPYGKSKSTTSKAQPDKTDEEQLLKFVEDNNLPFVEKVPKLNWAELKKTLKVVEKDGEHIVVDENGQVVPGVAVKPQNTTFKVEI</sequence>
<dbReference type="SUPFAM" id="SSF161266">
    <property type="entry name" value="Gam-like"/>
    <property type="match status" value="1"/>
</dbReference>
<dbReference type="Proteomes" id="UP000251431">
    <property type="component" value="Unassembled WGS sequence"/>
</dbReference>
<dbReference type="Pfam" id="PF07352">
    <property type="entry name" value="Phage_Mu_Gam"/>
    <property type="match status" value="1"/>
</dbReference>
<gene>
    <name evidence="2" type="ORF">NCTC7582_03827</name>
</gene>
<evidence type="ECO:0000313" key="2">
    <source>
        <dbReference type="EMBL" id="SPU37883.1"/>
    </source>
</evidence>
<name>A0A2X0ZY26_9BACI</name>
<accession>A0A2X0ZY26</accession>
<dbReference type="InterPro" id="IPR009951">
    <property type="entry name" value="Host-nuc_inhib_Gam"/>
</dbReference>
<organism evidence="2 3">
    <name type="scientific">Lysinibacillus capsici</name>
    <dbReference type="NCBI Taxonomy" id="2115968"/>
    <lineage>
        <taxon>Bacteria</taxon>
        <taxon>Bacillati</taxon>
        <taxon>Bacillota</taxon>
        <taxon>Bacilli</taxon>
        <taxon>Bacillales</taxon>
        <taxon>Bacillaceae</taxon>
        <taxon>Lysinibacillus</taxon>
    </lineage>
</organism>
<dbReference type="RefSeq" id="WP_112118105.1">
    <property type="nucleotide sequence ID" value="NZ_UAQE01000004.1"/>
</dbReference>
<protein>
    <submittedName>
        <fullName evidence="2">Bacteriophage Mu Gam like protein</fullName>
    </submittedName>
</protein>
<feature type="region of interest" description="Disordered" evidence="1">
    <location>
        <begin position="100"/>
        <end position="121"/>
    </location>
</feature>
<feature type="compositionally biased region" description="Polar residues" evidence="1">
    <location>
        <begin position="102"/>
        <end position="116"/>
    </location>
</feature>
<reference evidence="2 3" key="1">
    <citation type="submission" date="2018-06" db="EMBL/GenBank/DDBJ databases">
        <authorList>
            <consortium name="Pathogen Informatics"/>
            <person name="Doyle S."/>
        </authorList>
    </citation>
    <scope>NUCLEOTIDE SEQUENCE [LARGE SCALE GENOMIC DNA]</scope>
    <source>
        <strain evidence="2 3">NCTC7582</strain>
    </source>
</reference>
<dbReference type="GO" id="GO:0042262">
    <property type="term" value="P:DNA protection"/>
    <property type="evidence" value="ECO:0007669"/>
    <property type="project" value="InterPro"/>
</dbReference>